<sequence length="245" mass="28077">MSHFCRMQLDVLTRATHRKEQELNTIERNSLFIPHPVVRTAKTSLPTLPVELLLQIFSRLHWAETARNFEETTLNRLIEDGGTADRWKHFIRRCIPVAIVTTRAFDMVSWRESHNIVGHHPRVIRIQQLGEDSQNVLKNKSTVVFASLLDIEEMERIRRFSWHNLILSTDAVPDTFLMKIMRVFLQKFGANLMELDHVDFSRSSESIPDPSLPGLDRKAGKLSRVETPEIPIATGNAADAPSLPL</sequence>
<feature type="region of interest" description="Disordered" evidence="1">
    <location>
        <begin position="203"/>
        <end position="245"/>
    </location>
</feature>
<evidence type="ECO:0000313" key="2">
    <source>
        <dbReference type="EMBL" id="KLO15433.1"/>
    </source>
</evidence>
<accession>A0A0H2S121</accession>
<name>A0A0H2S121_9AGAM</name>
<feature type="compositionally biased region" description="Basic and acidic residues" evidence="1">
    <location>
        <begin position="215"/>
        <end position="227"/>
    </location>
</feature>
<keyword evidence="3" id="KW-1185">Reference proteome</keyword>
<proteinExistence type="predicted"/>
<protein>
    <submittedName>
        <fullName evidence="2">Uncharacterized protein</fullName>
    </submittedName>
</protein>
<evidence type="ECO:0000313" key="3">
    <source>
        <dbReference type="Proteomes" id="UP000053477"/>
    </source>
</evidence>
<dbReference type="InParanoid" id="A0A0H2S121"/>
<dbReference type="AlphaFoldDB" id="A0A0H2S121"/>
<dbReference type="EMBL" id="KQ085929">
    <property type="protein sequence ID" value="KLO15433.1"/>
    <property type="molecule type" value="Genomic_DNA"/>
</dbReference>
<dbReference type="OrthoDB" id="2852593at2759"/>
<evidence type="ECO:0000256" key="1">
    <source>
        <dbReference type="SAM" id="MobiDB-lite"/>
    </source>
</evidence>
<reference evidence="2 3" key="1">
    <citation type="submission" date="2015-04" db="EMBL/GenBank/DDBJ databases">
        <title>Complete genome sequence of Schizopora paradoxa KUC8140, a cosmopolitan wood degrader in East Asia.</title>
        <authorList>
            <consortium name="DOE Joint Genome Institute"/>
            <person name="Min B."/>
            <person name="Park H."/>
            <person name="Jang Y."/>
            <person name="Kim J.-J."/>
            <person name="Kim K.H."/>
            <person name="Pangilinan J."/>
            <person name="Lipzen A."/>
            <person name="Riley R."/>
            <person name="Grigoriev I.V."/>
            <person name="Spatafora J.W."/>
            <person name="Choi I.-G."/>
        </authorList>
    </citation>
    <scope>NUCLEOTIDE SEQUENCE [LARGE SCALE GENOMIC DNA]</scope>
    <source>
        <strain evidence="2 3">KUC8140</strain>
    </source>
</reference>
<organism evidence="2 3">
    <name type="scientific">Schizopora paradoxa</name>
    <dbReference type="NCBI Taxonomy" id="27342"/>
    <lineage>
        <taxon>Eukaryota</taxon>
        <taxon>Fungi</taxon>
        <taxon>Dikarya</taxon>
        <taxon>Basidiomycota</taxon>
        <taxon>Agaricomycotina</taxon>
        <taxon>Agaricomycetes</taxon>
        <taxon>Hymenochaetales</taxon>
        <taxon>Schizoporaceae</taxon>
        <taxon>Schizopora</taxon>
    </lineage>
</organism>
<dbReference type="Proteomes" id="UP000053477">
    <property type="component" value="Unassembled WGS sequence"/>
</dbReference>
<gene>
    <name evidence="2" type="ORF">SCHPADRAFT_938674</name>
</gene>